<dbReference type="PANTHER" id="PTHR34069">
    <property type="entry name" value="3-OXOACYL-[ACYL-CARRIER-PROTEIN] SYNTHASE 3"/>
    <property type="match status" value="1"/>
</dbReference>
<dbReference type="AlphaFoldDB" id="A0A7C4RZ51"/>
<evidence type="ECO:0000256" key="2">
    <source>
        <dbReference type="ARBA" id="ARBA00023315"/>
    </source>
</evidence>
<accession>A0A7C4RZ51</accession>
<dbReference type="PANTHER" id="PTHR34069:SF2">
    <property type="entry name" value="BETA-KETOACYL-[ACYL-CARRIER-PROTEIN] SYNTHASE III"/>
    <property type="match status" value="1"/>
</dbReference>
<keyword evidence="1" id="KW-0808">Transferase</keyword>
<comment type="caution">
    <text evidence="4">The sequence shown here is derived from an EMBL/GenBank/DDBJ whole genome shotgun (WGS) entry which is preliminary data.</text>
</comment>
<keyword evidence="2" id="KW-0012">Acyltransferase</keyword>
<dbReference type="InterPro" id="IPR016039">
    <property type="entry name" value="Thiolase-like"/>
</dbReference>
<name>A0A7C4RZ51_FERPE</name>
<proteinExistence type="predicted"/>
<gene>
    <name evidence="4" type="ORF">ENT72_04785</name>
</gene>
<evidence type="ECO:0000259" key="3">
    <source>
        <dbReference type="Pfam" id="PF08541"/>
    </source>
</evidence>
<evidence type="ECO:0000313" key="4">
    <source>
        <dbReference type="EMBL" id="HGU42217.1"/>
    </source>
</evidence>
<dbReference type="EMBL" id="DSZT01000152">
    <property type="protein sequence ID" value="HGU42217.1"/>
    <property type="molecule type" value="Genomic_DNA"/>
</dbReference>
<dbReference type="GO" id="GO:0044550">
    <property type="term" value="P:secondary metabolite biosynthetic process"/>
    <property type="evidence" value="ECO:0007669"/>
    <property type="project" value="TreeGrafter"/>
</dbReference>
<dbReference type="InterPro" id="IPR013747">
    <property type="entry name" value="ACP_syn_III_C"/>
</dbReference>
<dbReference type="SUPFAM" id="SSF53901">
    <property type="entry name" value="Thiolase-like"/>
    <property type="match status" value="1"/>
</dbReference>
<feature type="domain" description="Beta-ketoacyl-[acyl-carrier-protein] synthase III C-terminal" evidence="3">
    <location>
        <begin position="2"/>
        <end position="78"/>
    </location>
</feature>
<organism evidence="4">
    <name type="scientific">Fervidobacterium pennivorans</name>
    <dbReference type="NCBI Taxonomy" id="93466"/>
    <lineage>
        <taxon>Bacteria</taxon>
        <taxon>Thermotogati</taxon>
        <taxon>Thermotogota</taxon>
        <taxon>Thermotogae</taxon>
        <taxon>Thermotogales</taxon>
        <taxon>Fervidobacteriaceae</taxon>
        <taxon>Fervidobacterium</taxon>
    </lineage>
</organism>
<dbReference type="Pfam" id="PF08541">
    <property type="entry name" value="ACP_syn_III_C"/>
    <property type="match status" value="1"/>
</dbReference>
<reference evidence="4" key="1">
    <citation type="journal article" date="2020" name="mSystems">
        <title>Genome- and Community-Level Interaction Insights into Carbon Utilization and Element Cycling Functions of Hydrothermarchaeota in Hydrothermal Sediment.</title>
        <authorList>
            <person name="Zhou Z."/>
            <person name="Liu Y."/>
            <person name="Xu W."/>
            <person name="Pan J."/>
            <person name="Luo Z.H."/>
            <person name="Li M."/>
        </authorList>
    </citation>
    <scope>NUCLEOTIDE SEQUENCE [LARGE SCALE GENOMIC DNA]</scope>
    <source>
        <strain evidence="4">SpSt-604</strain>
    </source>
</reference>
<feature type="non-terminal residue" evidence="4">
    <location>
        <position position="1"/>
    </location>
</feature>
<dbReference type="Gene3D" id="3.40.47.10">
    <property type="match status" value="1"/>
</dbReference>
<dbReference type="GO" id="GO:0016746">
    <property type="term" value="F:acyltransferase activity"/>
    <property type="evidence" value="ECO:0007669"/>
    <property type="project" value="UniProtKB-KW"/>
</dbReference>
<protein>
    <submittedName>
        <fullName evidence="4">Ketoacyl-ACP synthase III</fullName>
    </submittedName>
</protein>
<evidence type="ECO:0000256" key="1">
    <source>
        <dbReference type="ARBA" id="ARBA00022679"/>
    </source>
</evidence>
<sequence>MILMTQVNVNTIKDVMKELGLPLTKTHWIMDKYGYNGSACVIFALHDALEQGKIKKGNLVCFCTSGVGYVMSTALFRWI</sequence>